<keyword evidence="4" id="KW-1185">Reference proteome</keyword>
<dbReference type="InterPro" id="IPR039374">
    <property type="entry name" value="SIP_fam"/>
</dbReference>
<dbReference type="PANTHER" id="PTHR30157:SF0">
    <property type="entry name" value="NADPH-DEPENDENT FERRIC-CHELATE REDUCTASE"/>
    <property type="match status" value="1"/>
</dbReference>
<dbReference type="InterPro" id="IPR013113">
    <property type="entry name" value="SIP_FAD-bd"/>
</dbReference>
<sequence>MSITLAGKDFQHLEQVGYDQWGRLFFAGPGQREVALPSSERWMLQQAVQSGKRRARVRSYSIRRFRPEMSAFDIEISVHEEHDAGPGAAWAQAAEPGDVVAFLDEGCGYLPTTDAAWQLLVGDESALPAVLAIAEQSAGALSTEVFLEVPDSEDVRDIAAPPNTKIHWLPRNDSAMKPGTLALRAVRDAELSGGPFYTWVAGESALATGVRRHLVNDRGVPKPDITFRGYWRHGRASLG</sequence>
<dbReference type="Proteomes" id="UP000440096">
    <property type="component" value="Unassembled WGS sequence"/>
</dbReference>
<feature type="domain" description="SIP-like Rossmann fold" evidence="1">
    <location>
        <begin position="115"/>
        <end position="234"/>
    </location>
</feature>
<dbReference type="EMBL" id="WMBA01000009">
    <property type="protein sequence ID" value="MTD54062.1"/>
    <property type="molecule type" value="Genomic_DNA"/>
</dbReference>
<gene>
    <name evidence="3" type="ORF">GKO32_08725</name>
</gene>
<dbReference type="CDD" id="cd06193">
    <property type="entry name" value="siderophore_interacting"/>
    <property type="match status" value="1"/>
</dbReference>
<dbReference type="AlphaFoldDB" id="A0A6N7YPY6"/>
<evidence type="ECO:0000313" key="3">
    <source>
        <dbReference type="EMBL" id="MTD54062.1"/>
    </source>
</evidence>
<dbReference type="InterPro" id="IPR039261">
    <property type="entry name" value="FNR_nucleotide-bd"/>
</dbReference>
<accession>A0A6N7YPY6</accession>
<comment type="caution">
    <text evidence="3">The sequence shown here is derived from an EMBL/GenBank/DDBJ whole genome shotgun (WGS) entry which is preliminary data.</text>
</comment>
<dbReference type="Gene3D" id="3.40.50.80">
    <property type="entry name" value="Nucleotide-binding domain of ferredoxin-NADP reductase (FNR) module"/>
    <property type="match status" value="1"/>
</dbReference>
<dbReference type="Gene3D" id="2.40.30.10">
    <property type="entry name" value="Translation factors"/>
    <property type="match status" value="1"/>
</dbReference>
<dbReference type="InterPro" id="IPR007037">
    <property type="entry name" value="SIP_rossman_dom"/>
</dbReference>
<organism evidence="3 4">
    <name type="scientific">Amycolatopsis pithecellobii</name>
    <dbReference type="NCBI Taxonomy" id="664692"/>
    <lineage>
        <taxon>Bacteria</taxon>
        <taxon>Bacillati</taxon>
        <taxon>Actinomycetota</taxon>
        <taxon>Actinomycetes</taxon>
        <taxon>Pseudonocardiales</taxon>
        <taxon>Pseudonocardiaceae</taxon>
        <taxon>Amycolatopsis</taxon>
    </lineage>
</organism>
<protein>
    <submittedName>
        <fullName evidence="3">Siderophore-interacting protein</fullName>
    </submittedName>
</protein>
<dbReference type="Pfam" id="PF04954">
    <property type="entry name" value="SIP"/>
    <property type="match status" value="1"/>
</dbReference>
<dbReference type="PANTHER" id="PTHR30157">
    <property type="entry name" value="FERRIC REDUCTASE, NADPH-DEPENDENT"/>
    <property type="match status" value="1"/>
</dbReference>
<proteinExistence type="predicted"/>
<evidence type="ECO:0000259" key="2">
    <source>
        <dbReference type="Pfam" id="PF08021"/>
    </source>
</evidence>
<dbReference type="RefSeq" id="WP_208024328.1">
    <property type="nucleotide sequence ID" value="NZ_WMBA01000009.1"/>
</dbReference>
<feature type="domain" description="Siderophore-interacting FAD-binding" evidence="2">
    <location>
        <begin position="2"/>
        <end position="104"/>
    </location>
</feature>
<evidence type="ECO:0000313" key="4">
    <source>
        <dbReference type="Proteomes" id="UP000440096"/>
    </source>
</evidence>
<evidence type="ECO:0000259" key="1">
    <source>
        <dbReference type="Pfam" id="PF04954"/>
    </source>
</evidence>
<dbReference type="Pfam" id="PF08021">
    <property type="entry name" value="FAD_binding_9"/>
    <property type="match status" value="1"/>
</dbReference>
<name>A0A6N7YPY6_9PSEU</name>
<reference evidence="3 4" key="1">
    <citation type="submission" date="2019-11" db="EMBL/GenBank/DDBJ databases">
        <title>Draft genome of Amycolatopsis RM579.</title>
        <authorList>
            <person name="Duangmal K."/>
            <person name="Mingma R."/>
        </authorList>
    </citation>
    <scope>NUCLEOTIDE SEQUENCE [LARGE SCALE GENOMIC DNA]</scope>
    <source>
        <strain evidence="3 4">RM579</strain>
    </source>
</reference>